<proteinExistence type="predicted"/>
<protein>
    <recommendedName>
        <fullName evidence="3">DUF2513 domain-containing protein</fullName>
    </recommendedName>
</protein>
<dbReference type="RefSeq" id="WP_053397213.1">
    <property type="nucleotide sequence ID" value="NZ_LHPJ01000032.1"/>
</dbReference>
<dbReference type="AlphaFoldDB" id="A0A0M0HJC8"/>
<comment type="caution">
    <text evidence="1">The sequence shown here is derived from an EMBL/GenBank/DDBJ whole genome shotgun (WGS) entry which is preliminary data.</text>
</comment>
<gene>
    <name evidence="1" type="ORF">AKJ17_18190</name>
</gene>
<evidence type="ECO:0000313" key="1">
    <source>
        <dbReference type="EMBL" id="KOO01887.1"/>
    </source>
</evidence>
<dbReference type="EMBL" id="LHPJ01000032">
    <property type="protein sequence ID" value="KOO01887.1"/>
    <property type="molecule type" value="Genomic_DNA"/>
</dbReference>
<name>A0A0M0HJC8_VIBNE</name>
<sequence length="143" mass="16318">MDIDYEYIKSILEEIKLKQSPYVRSGDLFSKYLDENGEGVEQFIFHWHLIVENGLISTNTAPVYDLEGSGLVPSLQNPMNFLMNSKWIRLTTNGIDFLQSLQKPKVLEVIQDKFKNEGLSAVLGISKELATKLINKKLENINL</sequence>
<dbReference type="PATRIC" id="fig|693.5.peg.3691"/>
<dbReference type="Proteomes" id="UP000037515">
    <property type="component" value="Unassembled WGS sequence"/>
</dbReference>
<keyword evidence="2" id="KW-1185">Reference proteome</keyword>
<reference evidence="2" key="1">
    <citation type="submission" date="2015-08" db="EMBL/GenBank/DDBJ databases">
        <title>Vibrio galatheae sp. nov., a novel member of the Vibrionaceae family isolated from the Solomon Islands.</title>
        <authorList>
            <person name="Giubergia S."/>
            <person name="Machado H."/>
            <person name="Mateiu R.V."/>
            <person name="Gram L."/>
        </authorList>
    </citation>
    <scope>NUCLEOTIDE SEQUENCE [LARGE SCALE GENOMIC DNA]</scope>
    <source>
        <strain evidence="2">DSM 19584</strain>
    </source>
</reference>
<organism evidence="1 2">
    <name type="scientific">Vibrio nereis</name>
    <dbReference type="NCBI Taxonomy" id="693"/>
    <lineage>
        <taxon>Bacteria</taxon>
        <taxon>Pseudomonadati</taxon>
        <taxon>Pseudomonadota</taxon>
        <taxon>Gammaproteobacteria</taxon>
        <taxon>Vibrionales</taxon>
        <taxon>Vibrionaceae</taxon>
        <taxon>Vibrio</taxon>
    </lineage>
</organism>
<dbReference type="STRING" id="693.AKJ17_18190"/>
<accession>A0A0M0HJC8</accession>
<evidence type="ECO:0000313" key="2">
    <source>
        <dbReference type="Proteomes" id="UP000037515"/>
    </source>
</evidence>
<evidence type="ECO:0008006" key="3">
    <source>
        <dbReference type="Google" id="ProtNLM"/>
    </source>
</evidence>